<dbReference type="AlphaFoldDB" id="A0A7J8ZXK7"/>
<organism evidence="1 2">
    <name type="scientific">Gossypium laxum</name>
    <dbReference type="NCBI Taxonomy" id="34288"/>
    <lineage>
        <taxon>Eukaryota</taxon>
        <taxon>Viridiplantae</taxon>
        <taxon>Streptophyta</taxon>
        <taxon>Embryophyta</taxon>
        <taxon>Tracheophyta</taxon>
        <taxon>Spermatophyta</taxon>
        <taxon>Magnoliopsida</taxon>
        <taxon>eudicotyledons</taxon>
        <taxon>Gunneridae</taxon>
        <taxon>Pentapetalae</taxon>
        <taxon>rosids</taxon>
        <taxon>malvids</taxon>
        <taxon>Malvales</taxon>
        <taxon>Malvaceae</taxon>
        <taxon>Malvoideae</taxon>
        <taxon>Gossypium</taxon>
    </lineage>
</organism>
<feature type="non-terminal residue" evidence="1">
    <location>
        <position position="51"/>
    </location>
</feature>
<dbReference type="Proteomes" id="UP000593574">
    <property type="component" value="Unassembled WGS sequence"/>
</dbReference>
<comment type="caution">
    <text evidence="1">The sequence shown here is derived from an EMBL/GenBank/DDBJ whole genome shotgun (WGS) entry which is preliminary data.</text>
</comment>
<protein>
    <submittedName>
        <fullName evidence="1">Uncharacterized protein</fullName>
    </submittedName>
</protein>
<reference evidence="1 2" key="1">
    <citation type="journal article" date="2019" name="Genome Biol. Evol.">
        <title>Insights into the evolution of the New World diploid cottons (Gossypium, subgenus Houzingenia) based on genome sequencing.</title>
        <authorList>
            <person name="Grover C.E."/>
            <person name="Arick M.A. 2nd"/>
            <person name="Thrash A."/>
            <person name="Conover J.L."/>
            <person name="Sanders W.S."/>
            <person name="Peterson D.G."/>
            <person name="Frelichowski J.E."/>
            <person name="Scheffler J.A."/>
            <person name="Scheffler B.E."/>
            <person name="Wendel J.F."/>
        </authorList>
    </citation>
    <scope>NUCLEOTIDE SEQUENCE [LARGE SCALE GENOMIC DNA]</scope>
    <source>
        <strain evidence="1">4</strain>
        <tissue evidence="1">Leaf</tissue>
    </source>
</reference>
<proteinExistence type="predicted"/>
<evidence type="ECO:0000313" key="2">
    <source>
        <dbReference type="Proteomes" id="UP000593574"/>
    </source>
</evidence>
<name>A0A7J8ZXK7_9ROSI</name>
<sequence length="51" mass="5321">MVALEAITFHLPSLATTPEPALKRPGLKPASKLIFISSPEGGTHVSLIVAL</sequence>
<keyword evidence="2" id="KW-1185">Reference proteome</keyword>
<accession>A0A7J8ZXK7</accession>
<evidence type="ECO:0000313" key="1">
    <source>
        <dbReference type="EMBL" id="MBA0716034.1"/>
    </source>
</evidence>
<dbReference type="EMBL" id="JABEZV010000007">
    <property type="protein sequence ID" value="MBA0716034.1"/>
    <property type="molecule type" value="Genomic_DNA"/>
</dbReference>
<gene>
    <name evidence="1" type="ORF">Golax_014901</name>
</gene>